<dbReference type="Gene3D" id="1.10.10.2840">
    <property type="entry name" value="PucR C-terminal helix-turn-helix domain"/>
    <property type="match status" value="1"/>
</dbReference>
<dbReference type="Pfam" id="PF13556">
    <property type="entry name" value="HTH_30"/>
    <property type="match status" value="1"/>
</dbReference>
<dbReference type="InterPro" id="IPR025736">
    <property type="entry name" value="PucR_C-HTH_dom"/>
</dbReference>
<proteinExistence type="inferred from homology"/>
<dbReference type="InterPro" id="IPR003018">
    <property type="entry name" value="GAF"/>
</dbReference>
<reference evidence="4 6" key="1">
    <citation type="submission" date="2018-04" db="EMBL/GenBank/DDBJ databases">
        <title>Complete genome sequences of Streptomyces griseoviridis K61 and characterization of antagonistic properties of biological control agents.</title>
        <authorList>
            <person name="Mariita R.M."/>
            <person name="Sello J.K."/>
        </authorList>
    </citation>
    <scope>NUCLEOTIDE SEQUENCE [LARGE SCALE GENOMIC DNA]</scope>
    <source>
        <strain evidence="4 6">K61</strain>
    </source>
</reference>
<dbReference type="InterPro" id="IPR041522">
    <property type="entry name" value="CdaR_GGDEF"/>
</dbReference>
<sequence>MTGGTWLDLLLRDAAAEDLLRHGADLARSSGTGTADRETASALRLRTLLHQRAGRAADLGALNDIAIRLAALTTPQALLPEIVDQARRLLGVDLAYLGLVEEGLLRLTAAAGALTPELTDLTVPLSRGLAGEVLAHTAPRWSADYRTDPRFRHDGPADAAASAEHMRGLLGVPLRLDGRVLGVLFAGDRRRRDFAEHEVTLLSALAAHAAPAVGTAREAAALTADNARLTRRCAELERVLRWDQRLTQVVLRGGGVEELLHEIRALARGEVGFVTSRPPPPRGPGGTVVPVVAGERTFGALVLTGSAAPDDPLLLERAAPALALALLAEGAVAEATRRTRDVLLLALLTTPSERPQDMRLAGLDASTPYAVLVADPASARPRIERLPWPAGTVMAEHGTRLVVVAPTTAPEQLQREWPQGRDAPTAGIAGPARGGRELARCFVEARGTLDALQTLDRHGQTATAAQLGLYRILLDHTGRQDLEARFRQLLGPVLAEEARRKVPLLDTLHAYLTHGGRARATADALAVHVNTLYQRLSTLDSVLGAGWRSPDRALELHVLLRLRSATPWPAGGDTP</sequence>
<dbReference type="InterPro" id="IPR042070">
    <property type="entry name" value="PucR_C-HTH_sf"/>
</dbReference>
<organism evidence="3 5">
    <name type="scientific">Streptomyces griseoviridis</name>
    <dbReference type="NCBI Taxonomy" id="45398"/>
    <lineage>
        <taxon>Bacteria</taxon>
        <taxon>Bacillati</taxon>
        <taxon>Actinomycetota</taxon>
        <taxon>Actinomycetes</taxon>
        <taxon>Kitasatosporales</taxon>
        <taxon>Streptomycetaceae</taxon>
        <taxon>Streptomyces</taxon>
    </lineage>
</organism>
<dbReference type="KEGG" id="sgd:ELQ87_01060"/>
<feature type="domain" description="GAF" evidence="2">
    <location>
        <begin position="74"/>
        <end position="223"/>
    </location>
</feature>
<protein>
    <submittedName>
        <fullName evidence="3">GAF domain-containing protein</fullName>
    </submittedName>
    <submittedName>
        <fullName evidence="4">PucR family transcriptional regulator</fullName>
    </submittedName>
</protein>
<dbReference type="Proteomes" id="UP000501753">
    <property type="component" value="Chromosome"/>
</dbReference>
<dbReference type="OrthoDB" id="8026818at2"/>
<name>A0A3S9Z5Q8_STRGD</name>
<gene>
    <name evidence="4" type="ORF">DDJ31_38305</name>
    <name evidence="3" type="ORF">ELQ87_01060</name>
</gene>
<dbReference type="Pfam" id="PF13185">
    <property type="entry name" value="GAF_2"/>
    <property type="match status" value="1"/>
</dbReference>
<dbReference type="EMBL" id="CP029078">
    <property type="protein sequence ID" value="QCN90109.1"/>
    <property type="molecule type" value="Genomic_DNA"/>
</dbReference>
<evidence type="ECO:0000313" key="4">
    <source>
        <dbReference type="EMBL" id="QCN90109.1"/>
    </source>
</evidence>
<dbReference type="AlphaFoldDB" id="A0A3S9Z5Q8"/>
<dbReference type="EMBL" id="CP034687">
    <property type="protein sequence ID" value="AZS83038.1"/>
    <property type="molecule type" value="Genomic_DNA"/>
</dbReference>
<comment type="similarity">
    <text evidence="1">Belongs to the CdaR family.</text>
</comment>
<evidence type="ECO:0000313" key="6">
    <source>
        <dbReference type="Proteomes" id="UP000501753"/>
    </source>
</evidence>
<accession>A0A3S9Z5Q8</accession>
<dbReference type="SMART" id="SM00065">
    <property type="entry name" value="GAF"/>
    <property type="match status" value="1"/>
</dbReference>
<evidence type="ECO:0000313" key="3">
    <source>
        <dbReference type="EMBL" id="AZS83038.1"/>
    </source>
</evidence>
<dbReference type="InterPro" id="IPR051448">
    <property type="entry name" value="CdaR-like_regulators"/>
</dbReference>
<keyword evidence="6" id="KW-1185">Reference proteome</keyword>
<dbReference type="Proteomes" id="UP000271291">
    <property type="component" value="Chromosome"/>
</dbReference>
<dbReference type="SUPFAM" id="SSF55781">
    <property type="entry name" value="GAF domain-like"/>
    <property type="match status" value="1"/>
</dbReference>
<evidence type="ECO:0000259" key="2">
    <source>
        <dbReference type="SMART" id="SM00065"/>
    </source>
</evidence>
<dbReference type="InterPro" id="IPR029016">
    <property type="entry name" value="GAF-like_dom_sf"/>
</dbReference>
<evidence type="ECO:0000256" key="1">
    <source>
        <dbReference type="ARBA" id="ARBA00006754"/>
    </source>
</evidence>
<dbReference type="Pfam" id="PF17853">
    <property type="entry name" value="GGDEF_2"/>
    <property type="match status" value="1"/>
</dbReference>
<reference evidence="3 5" key="2">
    <citation type="submission" date="2018-12" db="EMBL/GenBank/DDBJ databases">
        <title>Streptomyces griseoviridis F1-27 complete genome.</title>
        <authorList>
            <person name="Mariita R.M."/>
            <person name="Sello J.K."/>
        </authorList>
    </citation>
    <scope>NUCLEOTIDE SEQUENCE [LARGE SCALE GENOMIC DNA]</scope>
    <source>
        <strain evidence="3 5">F1-27</strain>
    </source>
</reference>
<dbReference type="Gene3D" id="3.30.450.40">
    <property type="match status" value="1"/>
</dbReference>
<dbReference type="PANTHER" id="PTHR33744:SF1">
    <property type="entry name" value="DNA-BINDING TRANSCRIPTIONAL ACTIVATOR ADER"/>
    <property type="match status" value="1"/>
</dbReference>
<evidence type="ECO:0000313" key="5">
    <source>
        <dbReference type="Proteomes" id="UP000271291"/>
    </source>
</evidence>
<dbReference type="RefSeq" id="WP_127175954.1">
    <property type="nucleotide sequence ID" value="NZ_CP029078.1"/>
</dbReference>
<dbReference type="PANTHER" id="PTHR33744">
    <property type="entry name" value="CARBOHYDRATE DIACID REGULATOR"/>
    <property type="match status" value="1"/>
</dbReference>